<evidence type="ECO:0000259" key="5">
    <source>
        <dbReference type="PROSITE" id="PS50937"/>
    </source>
</evidence>
<dbReference type="PANTHER" id="PTHR30204">
    <property type="entry name" value="REDOX-CYCLING DRUG-SENSING TRANSCRIPTIONAL ACTIVATOR SOXR"/>
    <property type="match status" value="1"/>
</dbReference>
<evidence type="ECO:0000256" key="2">
    <source>
        <dbReference type="ARBA" id="ARBA00023125"/>
    </source>
</evidence>
<feature type="coiled-coil region" evidence="4">
    <location>
        <begin position="93"/>
        <end position="120"/>
    </location>
</feature>
<dbReference type="SMART" id="SM00422">
    <property type="entry name" value="HTH_MERR"/>
    <property type="match status" value="1"/>
</dbReference>
<evidence type="ECO:0000313" key="6">
    <source>
        <dbReference type="EMBL" id="GAA1580110.1"/>
    </source>
</evidence>
<evidence type="ECO:0000256" key="1">
    <source>
        <dbReference type="ARBA" id="ARBA00023015"/>
    </source>
</evidence>
<keyword evidence="2" id="KW-0238">DNA-binding</keyword>
<dbReference type="InterPro" id="IPR047057">
    <property type="entry name" value="MerR_fam"/>
</dbReference>
<dbReference type="SUPFAM" id="SSF46955">
    <property type="entry name" value="Putative DNA-binding domain"/>
    <property type="match status" value="1"/>
</dbReference>
<dbReference type="PROSITE" id="PS50937">
    <property type="entry name" value="HTH_MERR_2"/>
    <property type="match status" value="1"/>
</dbReference>
<protein>
    <recommendedName>
        <fullName evidence="5">HTH merR-type domain-containing protein</fullName>
    </recommendedName>
</protein>
<dbReference type="InterPro" id="IPR009061">
    <property type="entry name" value="DNA-bd_dom_put_sf"/>
</dbReference>
<keyword evidence="4" id="KW-0175">Coiled coil</keyword>
<dbReference type="InterPro" id="IPR000551">
    <property type="entry name" value="MerR-type_HTH_dom"/>
</dbReference>
<name>A0ABN2DPS0_9ACTN</name>
<sequence>MTHTVSEAIRETGVTRKAIRIYEAKGLLSPTERTAAGYRLFTDDDIAVLRFIRQAKALGLTLAEIGDILELQRGGAQPCGRVAQLLDAHLAHIDRTLADLRQLRRALLAARRTADQARRAGGEAVVCQIIEAS</sequence>
<dbReference type="Proteomes" id="UP001500393">
    <property type="component" value="Unassembled WGS sequence"/>
</dbReference>
<reference evidence="6 7" key="1">
    <citation type="journal article" date="2019" name="Int. J. Syst. Evol. Microbiol.">
        <title>The Global Catalogue of Microorganisms (GCM) 10K type strain sequencing project: providing services to taxonomists for standard genome sequencing and annotation.</title>
        <authorList>
            <consortium name="The Broad Institute Genomics Platform"/>
            <consortium name="The Broad Institute Genome Sequencing Center for Infectious Disease"/>
            <person name="Wu L."/>
            <person name="Ma J."/>
        </authorList>
    </citation>
    <scope>NUCLEOTIDE SEQUENCE [LARGE SCALE GENOMIC DNA]</scope>
    <source>
        <strain evidence="6 7">JCM 14969</strain>
    </source>
</reference>
<dbReference type="PANTHER" id="PTHR30204:SF94">
    <property type="entry name" value="HEAVY METAL-DEPENDENT TRANSCRIPTIONAL REGULATOR HI_0293-RELATED"/>
    <property type="match status" value="1"/>
</dbReference>
<organism evidence="6 7">
    <name type="scientific">Kribbella sancticallisti</name>
    <dbReference type="NCBI Taxonomy" id="460087"/>
    <lineage>
        <taxon>Bacteria</taxon>
        <taxon>Bacillati</taxon>
        <taxon>Actinomycetota</taxon>
        <taxon>Actinomycetes</taxon>
        <taxon>Propionibacteriales</taxon>
        <taxon>Kribbellaceae</taxon>
        <taxon>Kribbella</taxon>
    </lineage>
</organism>
<dbReference type="RefSeq" id="WP_344215504.1">
    <property type="nucleotide sequence ID" value="NZ_BAAAOS010000020.1"/>
</dbReference>
<gene>
    <name evidence="6" type="ORF">GCM10009789_37340</name>
</gene>
<comment type="caution">
    <text evidence="6">The sequence shown here is derived from an EMBL/GenBank/DDBJ whole genome shotgun (WGS) entry which is preliminary data.</text>
</comment>
<dbReference type="Gene3D" id="1.10.1660.10">
    <property type="match status" value="1"/>
</dbReference>
<dbReference type="EMBL" id="BAAAOS010000020">
    <property type="protein sequence ID" value="GAA1580110.1"/>
    <property type="molecule type" value="Genomic_DNA"/>
</dbReference>
<keyword evidence="7" id="KW-1185">Reference proteome</keyword>
<dbReference type="PRINTS" id="PR00040">
    <property type="entry name" value="HTHMERR"/>
</dbReference>
<dbReference type="Pfam" id="PF13411">
    <property type="entry name" value="MerR_1"/>
    <property type="match status" value="1"/>
</dbReference>
<evidence type="ECO:0000256" key="4">
    <source>
        <dbReference type="SAM" id="Coils"/>
    </source>
</evidence>
<feature type="domain" description="HTH merR-type" evidence="5">
    <location>
        <begin position="2"/>
        <end position="71"/>
    </location>
</feature>
<evidence type="ECO:0000256" key="3">
    <source>
        <dbReference type="ARBA" id="ARBA00023163"/>
    </source>
</evidence>
<accession>A0ABN2DPS0</accession>
<evidence type="ECO:0000313" key="7">
    <source>
        <dbReference type="Proteomes" id="UP001500393"/>
    </source>
</evidence>
<proteinExistence type="predicted"/>
<keyword evidence="3" id="KW-0804">Transcription</keyword>
<keyword evidence="1" id="KW-0805">Transcription regulation</keyword>